<proteinExistence type="predicted"/>
<name>A0ABR2UY62_9PEZI</name>
<accession>A0ABR2UY62</accession>
<dbReference type="Proteomes" id="UP001408356">
    <property type="component" value="Unassembled WGS sequence"/>
</dbReference>
<sequence>MSTERIRYNRLVDTNSLSTPRGEDPDPEFEEEKLDMNSQQEVLWPPFHYSYRLLLALVSAFIVSNLGAAGVWIVVGHNSGAISENHNGSSKLEQLLYSGDEKVIPERYSVAYFGKPNRAASLLPLKEFVTAATPCRYEDVTAWEWNHRRIVKLFS</sequence>
<protein>
    <submittedName>
        <fullName evidence="2">Fe2OG dioxygenase domain-containing protein</fullName>
    </submittedName>
</protein>
<dbReference type="SUPFAM" id="SSF51197">
    <property type="entry name" value="Clavaminate synthase-like"/>
    <property type="match status" value="1"/>
</dbReference>
<keyword evidence="1" id="KW-0812">Transmembrane</keyword>
<keyword evidence="2" id="KW-0223">Dioxygenase</keyword>
<feature type="transmembrane region" description="Helical" evidence="1">
    <location>
        <begin position="53"/>
        <end position="75"/>
    </location>
</feature>
<dbReference type="GO" id="GO:0051213">
    <property type="term" value="F:dioxygenase activity"/>
    <property type="evidence" value="ECO:0007669"/>
    <property type="project" value="UniProtKB-KW"/>
</dbReference>
<evidence type="ECO:0000256" key="1">
    <source>
        <dbReference type="SAM" id="Phobius"/>
    </source>
</evidence>
<gene>
    <name evidence="2" type="ORF">SUNI508_07288</name>
</gene>
<organism evidence="2 3">
    <name type="scientific">Seiridium unicorne</name>
    <dbReference type="NCBI Taxonomy" id="138068"/>
    <lineage>
        <taxon>Eukaryota</taxon>
        <taxon>Fungi</taxon>
        <taxon>Dikarya</taxon>
        <taxon>Ascomycota</taxon>
        <taxon>Pezizomycotina</taxon>
        <taxon>Sordariomycetes</taxon>
        <taxon>Xylariomycetidae</taxon>
        <taxon>Amphisphaeriales</taxon>
        <taxon>Sporocadaceae</taxon>
        <taxon>Seiridium</taxon>
    </lineage>
</organism>
<keyword evidence="2" id="KW-0560">Oxidoreductase</keyword>
<evidence type="ECO:0000313" key="2">
    <source>
        <dbReference type="EMBL" id="KAK9419552.1"/>
    </source>
</evidence>
<keyword evidence="3" id="KW-1185">Reference proteome</keyword>
<dbReference type="EMBL" id="JARVKF010000310">
    <property type="protein sequence ID" value="KAK9419552.1"/>
    <property type="molecule type" value="Genomic_DNA"/>
</dbReference>
<keyword evidence="1" id="KW-1133">Transmembrane helix</keyword>
<reference evidence="2 3" key="1">
    <citation type="journal article" date="2024" name="J. Plant Pathol.">
        <title>Sequence and assembly of the genome of Seiridium unicorne, isolate CBS 538.82, causal agent of cypress canker disease.</title>
        <authorList>
            <person name="Scali E."/>
            <person name="Rocca G.D."/>
            <person name="Danti R."/>
            <person name="Garbelotto M."/>
            <person name="Barberini S."/>
            <person name="Baroncelli R."/>
            <person name="Emiliani G."/>
        </authorList>
    </citation>
    <scope>NUCLEOTIDE SEQUENCE [LARGE SCALE GENOMIC DNA]</scope>
    <source>
        <strain evidence="2 3">BM-138-508</strain>
    </source>
</reference>
<dbReference type="Gene3D" id="2.60.120.330">
    <property type="entry name" value="B-lactam Antibiotic, Isopenicillin N Synthase, Chain"/>
    <property type="match status" value="1"/>
</dbReference>
<evidence type="ECO:0000313" key="3">
    <source>
        <dbReference type="Proteomes" id="UP001408356"/>
    </source>
</evidence>
<keyword evidence="1" id="KW-0472">Membrane</keyword>
<dbReference type="InterPro" id="IPR027443">
    <property type="entry name" value="IPNS-like_sf"/>
</dbReference>
<comment type="caution">
    <text evidence="2">The sequence shown here is derived from an EMBL/GenBank/DDBJ whole genome shotgun (WGS) entry which is preliminary data.</text>
</comment>